<evidence type="ECO:0000313" key="2">
    <source>
        <dbReference type="EMBL" id="MER7376347.1"/>
    </source>
</evidence>
<gene>
    <name evidence="2" type="ORF">ABT384_27315</name>
</gene>
<organism evidence="2 3">
    <name type="scientific">Streptomyces lanatus</name>
    <dbReference type="NCBI Taxonomy" id="66900"/>
    <lineage>
        <taxon>Bacteria</taxon>
        <taxon>Bacillati</taxon>
        <taxon>Actinomycetota</taxon>
        <taxon>Actinomycetes</taxon>
        <taxon>Kitasatosporales</taxon>
        <taxon>Streptomycetaceae</taxon>
        <taxon>Streptomyces</taxon>
    </lineage>
</organism>
<feature type="domain" description="DUF4097" evidence="1">
    <location>
        <begin position="18"/>
        <end position="253"/>
    </location>
</feature>
<protein>
    <submittedName>
        <fullName evidence="2">DUF4097 family beta strand repeat-containing protein</fullName>
    </submittedName>
</protein>
<sequence length="283" mass="29273">MATFDTPEPISARIAVTTGEVLISAGKRLDTVVEVRPSNPAKTADVRAAEQAKVDYSRGKLVVKGPSLRGSSGLPPHGGSIDVTIEVPAGSTVRGSVAWGALRSQGVLGECRLEVAEGDLHLDRTGPVHLSTSSGEITVTHVEGDAKIGTGSGAIHVDEIDGTATVSNDMGEVRIGEITGSLRLTGMHADFRVDRPHDSVEVKTVHGAVRIGEVTRGSVEITAASAQIDVGICAGTAAKLDLSTVSGSVHNQLPGVDGPSHSDRIVEVRARTLDGDIVIRRAP</sequence>
<dbReference type="InterPro" id="IPR025164">
    <property type="entry name" value="Toastrack_DUF4097"/>
</dbReference>
<dbReference type="RefSeq" id="WP_190073339.1">
    <property type="nucleotide sequence ID" value="NZ_BNBM01000013.1"/>
</dbReference>
<comment type="caution">
    <text evidence="2">The sequence shown here is derived from an EMBL/GenBank/DDBJ whole genome shotgun (WGS) entry which is preliminary data.</text>
</comment>
<dbReference type="Pfam" id="PF13349">
    <property type="entry name" value="DUF4097"/>
    <property type="match status" value="1"/>
</dbReference>
<accession>A0ABV1XXK9</accession>
<keyword evidence="3" id="KW-1185">Reference proteome</keyword>
<dbReference type="Proteomes" id="UP001486207">
    <property type="component" value="Unassembled WGS sequence"/>
</dbReference>
<evidence type="ECO:0000259" key="1">
    <source>
        <dbReference type="Pfam" id="PF13349"/>
    </source>
</evidence>
<evidence type="ECO:0000313" key="3">
    <source>
        <dbReference type="Proteomes" id="UP001486207"/>
    </source>
</evidence>
<dbReference type="EMBL" id="JBEPFB010000013">
    <property type="protein sequence ID" value="MER7376347.1"/>
    <property type="molecule type" value="Genomic_DNA"/>
</dbReference>
<proteinExistence type="predicted"/>
<name>A0ABV1XXK9_9ACTN</name>
<reference evidence="2 3" key="1">
    <citation type="submission" date="2024-06" db="EMBL/GenBank/DDBJ databases">
        <title>The Natural Products Discovery Center: Release of the First 8490 Sequenced Strains for Exploring Actinobacteria Biosynthetic Diversity.</title>
        <authorList>
            <person name="Kalkreuter E."/>
            <person name="Kautsar S.A."/>
            <person name="Yang D."/>
            <person name="Bader C.D."/>
            <person name="Teijaro C.N."/>
            <person name="Fluegel L."/>
            <person name="Davis C.M."/>
            <person name="Simpson J.R."/>
            <person name="Lauterbach L."/>
            <person name="Steele A.D."/>
            <person name="Gui C."/>
            <person name="Meng S."/>
            <person name="Li G."/>
            <person name="Viehrig K."/>
            <person name="Ye F."/>
            <person name="Su P."/>
            <person name="Kiefer A.F."/>
            <person name="Nichols A."/>
            <person name="Cepeda A.J."/>
            <person name="Yan W."/>
            <person name="Fan B."/>
            <person name="Jiang Y."/>
            <person name="Adhikari A."/>
            <person name="Zheng C.-J."/>
            <person name="Schuster L."/>
            <person name="Cowan T.M."/>
            <person name="Smanski M.J."/>
            <person name="Chevrette M.G."/>
            <person name="De Carvalho L.P.S."/>
            <person name="Shen B."/>
        </authorList>
    </citation>
    <scope>NUCLEOTIDE SEQUENCE [LARGE SCALE GENOMIC DNA]</scope>
    <source>
        <strain evidence="2 3">NPDC000155</strain>
    </source>
</reference>